<name>A0A4U9IQI3_9ENTR</name>
<reference evidence="3" key="1">
    <citation type="submission" date="2017-09" db="EMBL/GenBank/DDBJ databases">
        <title>FDA dAtabase for Regulatory Grade micrObial Sequences (FDA-ARGOS): Supporting development and validation of Infectious Disease Dx tests.</title>
        <authorList>
            <person name="Minogue T."/>
            <person name="Wolcott M."/>
            <person name="Wasieloski L."/>
            <person name="Aguilar W."/>
            <person name="Moore D."/>
            <person name="Tallon L."/>
            <person name="Sadzewicz L."/>
            <person name="Ott S."/>
            <person name="Zhao X."/>
            <person name="Nagaraj S."/>
            <person name="Vavikolanu K."/>
            <person name="Aluvathingal J."/>
            <person name="Nadendla S."/>
            <person name="Sichtig H."/>
        </authorList>
    </citation>
    <scope>NUCLEOTIDE SEQUENCE [LARGE SCALE GENOMIC DNA]</scope>
    <source>
        <strain evidence="3">FDAARGOS_404</strain>
    </source>
</reference>
<dbReference type="Proteomes" id="UP000222768">
    <property type="component" value="Unassembled WGS sequence"/>
</dbReference>
<dbReference type="EMBL" id="LR590464">
    <property type="protein sequence ID" value="VTP79896.1"/>
    <property type="molecule type" value="Genomic_DNA"/>
</dbReference>
<evidence type="ECO:0000313" key="4">
    <source>
        <dbReference type="Proteomes" id="UP000310719"/>
    </source>
</evidence>
<gene>
    <name evidence="1" type="ORF">CRX53_19545</name>
    <name evidence="2" type="ORF">NCTC13032_06425</name>
</gene>
<reference evidence="1" key="2">
    <citation type="submission" date="2017-09" db="EMBL/GenBank/DDBJ databases">
        <title>FDA dAtabase for Regulatory Grade micrObial Sequences (FDA-ARGOS): Supporting development and validation of Infectious Disease Dx tests.</title>
        <authorList>
            <person name="Minogue T."/>
            <person name="Wolcott M."/>
            <person name="Wasieloski L."/>
            <person name="Aguilar W."/>
            <person name="Moore D."/>
            <person name="Tallon L.J."/>
            <person name="Sadzewicz L."/>
            <person name="Ott S."/>
            <person name="Zhao X."/>
            <person name="Nagaraj S."/>
            <person name="Vavikolanu K."/>
            <person name="Aluvathingal J."/>
            <person name="Nadendla S."/>
            <person name="Sichtig H."/>
        </authorList>
    </citation>
    <scope>NUCLEOTIDE SEQUENCE</scope>
    <source>
        <strain evidence="1">FDAARGOS_404</strain>
    </source>
</reference>
<evidence type="ECO:0000313" key="1">
    <source>
        <dbReference type="EMBL" id="PHH05975.1"/>
    </source>
</evidence>
<dbReference type="EMBL" id="PDLK01000002">
    <property type="protein sequence ID" value="PHH05975.1"/>
    <property type="molecule type" value="Genomic_DNA"/>
</dbReference>
<dbReference type="RefSeq" id="WP_032614266.1">
    <property type="nucleotide sequence ID" value="NZ_CP043397.1"/>
</dbReference>
<accession>A0A4U9IQI3</accession>
<dbReference type="AlphaFoldDB" id="A0A4U9IQI3"/>
<sequence>MISSKTTTVREYAAHALENITAFARFVSYAEVLTQSDTLFEGDNHKAEYQQVWFELEILNALALSQWEEDGCPVNWKAQWDSDYKHDAAHLTKTLLNLLQ</sequence>
<organism evidence="2 4">
    <name type="scientific">Leclercia adecarboxylata</name>
    <dbReference type="NCBI Taxonomy" id="83655"/>
    <lineage>
        <taxon>Bacteria</taxon>
        <taxon>Pseudomonadati</taxon>
        <taxon>Pseudomonadota</taxon>
        <taxon>Gammaproteobacteria</taxon>
        <taxon>Enterobacterales</taxon>
        <taxon>Enterobacteriaceae</taxon>
        <taxon>Leclercia</taxon>
    </lineage>
</organism>
<evidence type="ECO:0000313" key="3">
    <source>
        <dbReference type="Proteomes" id="UP000222768"/>
    </source>
</evidence>
<reference evidence="2 4" key="3">
    <citation type="submission" date="2019-05" db="EMBL/GenBank/DDBJ databases">
        <authorList>
            <consortium name="Pathogen Informatics"/>
        </authorList>
    </citation>
    <scope>NUCLEOTIDE SEQUENCE [LARGE SCALE GENOMIC DNA]</scope>
    <source>
        <strain evidence="2 4">NCTC13032</strain>
    </source>
</reference>
<evidence type="ECO:0000313" key="2">
    <source>
        <dbReference type="EMBL" id="VTP79896.1"/>
    </source>
</evidence>
<protein>
    <submittedName>
        <fullName evidence="2">Uncharacterized protein</fullName>
    </submittedName>
</protein>
<proteinExistence type="predicted"/>
<dbReference type="Proteomes" id="UP000310719">
    <property type="component" value="Chromosome"/>
</dbReference>